<accession>A0A834HJM7</accession>
<dbReference type="OrthoDB" id="8121869at2759"/>
<sequence>MCRRGAALKWRRHAAPPPRTVRHWPFLCLPELAINCGKSAVATCVAAYEPAEKLADNERSAVVKVRGQNFDVDNRWIVPYSPILSKAFETHINVAYCNSVKSRKHICKYINKGSDMAVFAVTNANDEITIPDGSLFPLTVHLENGQEEKSRGFEIVQDLNTTIQNFLPGQLDSFESVDTVVNQDDVVNDPMEPVVGSLRNQLGVSLFRACELYVACSRVGNPSSLFIYAPKNKNIVYQKALND</sequence>
<reference evidence="1" key="1">
    <citation type="submission" date="2020-08" db="EMBL/GenBank/DDBJ databases">
        <title>Genome sequencing and assembly of the red palm weevil Rhynchophorus ferrugineus.</title>
        <authorList>
            <person name="Dias G.B."/>
            <person name="Bergman C.M."/>
            <person name="Manee M."/>
        </authorList>
    </citation>
    <scope>NUCLEOTIDE SEQUENCE</scope>
    <source>
        <strain evidence="1">AA-2017</strain>
        <tissue evidence="1">Whole larva</tissue>
    </source>
</reference>
<dbReference type="PANTHER" id="PTHR10492">
    <property type="match status" value="1"/>
</dbReference>
<dbReference type="AlphaFoldDB" id="A0A834HJM7"/>
<evidence type="ECO:0000313" key="1">
    <source>
        <dbReference type="EMBL" id="KAF7262794.1"/>
    </source>
</evidence>
<keyword evidence="2" id="KW-1185">Reference proteome</keyword>
<organism evidence="1 2">
    <name type="scientific">Rhynchophorus ferrugineus</name>
    <name type="common">Red palm weevil</name>
    <name type="synonym">Curculio ferrugineus</name>
    <dbReference type="NCBI Taxonomy" id="354439"/>
    <lineage>
        <taxon>Eukaryota</taxon>
        <taxon>Metazoa</taxon>
        <taxon>Ecdysozoa</taxon>
        <taxon>Arthropoda</taxon>
        <taxon>Hexapoda</taxon>
        <taxon>Insecta</taxon>
        <taxon>Pterygota</taxon>
        <taxon>Neoptera</taxon>
        <taxon>Endopterygota</taxon>
        <taxon>Coleoptera</taxon>
        <taxon>Polyphaga</taxon>
        <taxon>Cucujiformia</taxon>
        <taxon>Curculionidae</taxon>
        <taxon>Dryophthorinae</taxon>
        <taxon>Rhynchophorus</taxon>
    </lineage>
</organism>
<name>A0A834HJM7_RHYFE</name>
<dbReference type="Proteomes" id="UP000625711">
    <property type="component" value="Unassembled WGS sequence"/>
</dbReference>
<gene>
    <name evidence="1" type="ORF">GWI33_004116</name>
</gene>
<dbReference type="EMBL" id="JAACXV010023950">
    <property type="protein sequence ID" value="KAF7262794.1"/>
    <property type="molecule type" value="Genomic_DNA"/>
</dbReference>
<protein>
    <submittedName>
        <fullName evidence="1">Uncharacterized protein</fullName>
    </submittedName>
</protein>
<evidence type="ECO:0000313" key="2">
    <source>
        <dbReference type="Proteomes" id="UP000625711"/>
    </source>
</evidence>
<comment type="caution">
    <text evidence="1">The sequence shown here is derived from an EMBL/GenBank/DDBJ whole genome shotgun (WGS) entry which is preliminary data.</text>
</comment>
<dbReference type="PANTHER" id="PTHR10492:SF57">
    <property type="entry name" value="ATP-DEPENDENT DNA HELICASE"/>
    <property type="match status" value="1"/>
</dbReference>
<proteinExistence type="predicted"/>